<keyword evidence="7" id="KW-1185">Reference proteome</keyword>
<dbReference type="Gene3D" id="3.40.50.11900">
    <property type="match status" value="1"/>
</dbReference>
<feature type="domain" description="ATPase BadF/BadG/BcrA/BcrD type" evidence="5">
    <location>
        <begin position="21"/>
        <end position="273"/>
    </location>
</feature>
<dbReference type="CDD" id="cd24036">
    <property type="entry name" value="ASKHA_NBD_BcrAD_BadFG_HgdC_HadI"/>
    <property type="match status" value="1"/>
</dbReference>
<dbReference type="NCBIfam" id="TIGR00241">
    <property type="entry name" value="CoA_E_activ"/>
    <property type="match status" value="1"/>
</dbReference>
<dbReference type="Gene3D" id="3.40.50.11890">
    <property type="match status" value="1"/>
</dbReference>
<keyword evidence="2" id="KW-0479">Metal-binding</keyword>
<dbReference type="GO" id="GO:0051536">
    <property type="term" value="F:iron-sulfur cluster binding"/>
    <property type="evidence" value="ECO:0007669"/>
    <property type="project" value="UniProtKB-KW"/>
</dbReference>
<dbReference type="AlphaFoldDB" id="A0A517DPK2"/>
<reference evidence="6 7" key="1">
    <citation type="submission" date="2019-02" db="EMBL/GenBank/DDBJ databases">
        <title>Closed genome of Sporomusa termitida DSM 4440.</title>
        <authorList>
            <person name="Poehlein A."/>
            <person name="Daniel R."/>
        </authorList>
    </citation>
    <scope>NUCLEOTIDE SEQUENCE [LARGE SCALE GENOMIC DNA]</scope>
    <source>
        <strain evidence="6 7">DSM 4440</strain>
    </source>
</reference>
<keyword evidence="3" id="KW-0408">Iron</keyword>
<evidence type="ECO:0000313" key="7">
    <source>
        <dbReference type="Proteomes" id="UP000320776"/>
    </source>
</evidence>
<sequence>MKIADIIDPSLIAGITGATVVGIDIGSRTGKAVLLTGDELYTVQTPTGIDMQETSDELLAELLAQSGLKRSDIAYIVGTGYGRVAMSFNEIPHQIVTEISCHAMGAHYLNAAIQTIIDIGGQDSKGIKVDPETGRVVEFVMNDKCAAGTGRFLEKVAQLLDLDLSELGKVALAATKPSEISSQCVVFAESEVISLRARGATQEDIAAGIHLATARRVRNLLSRIGLEPGLAFSGGVSNNIGMKKAIEDLLEHPISEFKLDAIYAGALGAAVHALNYQAAGVRGEQAAENGFHLDLSELESRIAKQQEAIIAADEGKKSVGYLCTYTPLELINAAGVNQLRLFKMGNTEVVASGEQITQSVFCDFTKSILGAFKEGDPLYKALDKVYTFYTCDCIKKVGEAIGDFFSPTDIYTLPRLREKASSRNYYRTEIVNFKEDLETLSGNTVSEEAVREQIKLYNQVRGVLKKISDLRKRENPPLKGKDFLDLIKGYYYLPPAELLVLYQQIYDTLAAVPDQGRQPIRLMMAGGIVADGDRRLLELIEDTVGARVVIEDHCTGSRNVSFQISEEGDPYQALAEGYLDQSPCTRMKPLQERVAISGDLAQEYKVDGILYVYLKFCPCYGQIKHEFFRHYQKLGIPVLEVPVDYSASDQGQLKTRLEAFIEVLGERGGIVDANRGSSKSA</sequence>
<dbReference type="InterPro" id="IPR002731">
    <property type="entry name" value="ATPase_BadF"/>
</dbReference>
<dbReference type="InterPro" id="IPR008275">
    <property type="entry name" value="CoA_E_activase_dom"/>
</dbReference>
<proteinExistence type="predicted"/>
<dbReference type="PANTHER" id="PTHR32329:SF2">
    <property type="entry name" value="BIFUNCTIONAL PROTEIN [INCLUDES 2-HYDROXYACYL-COA DEHYDRATASE (N-TER) AND ITS ACTIVATOR DOMAIN (C_TERM)"/>
    <property type="match status" value="1"/>
</dbReference>
<evidence type="ECO:0000256" key="4">
    <source>
        <dbReference type="ARBA" id="ARBA00023014"/>
    </source>
</evidence>
<evidence type="ECO:0000256" key="2">
    <source>
        <dbReference type="ARBA" id="ARBA00022723"/>
    </source>
</evidence>
<dbReference type="Proteomes" id="UP000320776">
    <property type="component" value="Chromosome"/>
</dbReference>
<evidence type="ECO:0000313" key="6">
    <source>
        <dbReference type="EMBL" id="QDR79293.1"/>
    </source>
</evidence>
<evidence type="ECO:0000259" key="5">
    <source>
        <dbReference type="Pfam" id="PF01869"/>
    </source>
</evidence>
<dbReference type="Pfam" id="PF01869">
    <property type="entry name" value="BcrAD_BadFG"/>
    <property type="match status" value="1"/>
</dbReference>
<gene>
    <name evidence="6" type="ORF">SPTER_05660</name>
</gene>
<keyword evidence="4" id="KW-0411">Iron-sulfur</keyword>
<dbReference type="KEGG" id="sted:SPTER_05660"/>
<dbReference type="InterPro" id="IPR051805">
    <property type="entry name" value="Dehydratase_Activator_Redct"/>
</dbReference>
<dbReference type="SUPFAM" id="SSF53067">
    <property type="entry name" value="Actin-like ATPase domain"/>
    <property type="match status" value="1"/>
</dbReference>
<evidence type="ECO:0000256" key="3">
    <source>
        <dbReference type="ARBA" id="ARBA00023004"/>
    </source>
</evidence>
<name>A0A517DPK2_9FIRM</name>
<comment type="cofactor">
    <cofactor evidence="1">
        <name>[4Fe-4S] cluster</name>
        <dbReference type="ChEBI" id="CHEBI:49883"/>
    </cofactor>
</comment>
<dbReference type="InterPro" id="IPR043129">
    <property type="entry name" value="ATPase_NBD"/>
</dbReference>
<evidence type="ECO:0000256" key="1">
    <source>
        <dbReference type="ARBA" id="ARBA00001966"/>
    </source>
</evidence>
<dbReference type="EMBL" id="CP036259">
    <property type="protein sequence ID" value="QDR79293.1"/>
    <property type="molecule type" value="Genomic_DNA"/>
</dbReference>
<dbReference type="OrthoDB" id="9802715at2"/>
<dbReference type="RefSeq" id="WP_144348959.1">
    <property type="nucleotide sequence ID" value="NZ_CP036259.1"/>
</dbReference>
<organism evidence="6 7">
    <name type="scientific">Sporomusa termitida</name>
    <dbReference type="NCBI Taxonomy" id="2377"/>
    <lineage>
        <taxon>Bacteria</taxon>
        <taxon>Bacillati</taxon>
        <taxon>Bacillota</taxon>
        <taxon>Negativicutes</taxon>
        <taxon>Selenomonadales</taxon>
        <taxon>Sporomusaceae</taxon>
        <taxon>Sporomusa</taxon>
    </lineage>
</organism>
<dbReference type="GO" id="GO:0046872">
    <property type="term" value="F:metal ion binding"/>
    <property type="evidence" value="ECO:0007669"/>
    <property type="project" value="UniProtKB-KW"/>
</dbReference>
<protein>
    <submittedName>
        <fullName evidence="6">Putative CoA-substrate-specific enzyme activase</fullName>
    </submittedName>
</protein>
<dbReference type="Gene3D" id="1.20.1270.370">
    <property type="match status" value="1"/>
</dbReference>
<dbReference type="InterPro" id="IPR010327">
    <property type="entry name" value="FldB/FldC_alpha/beta"/>
</dbReference>
<dbReference type="Gene3D" id="3.30.420.40">
    <property type="match status" value="2"/>
</dbReference>
<accession>A0A517DPK2</accession>
<dbReference type="PANTHER" id="PTHR32329">
    <property type="entry name" value="BIFUNCTIONAL PROTEIN [INCLUDES 2-HYDROXYACYL-COA DEHYDRATASE (N-TER) AND ITS ACTIVATOR DOMAIN (C_TERM)-RELATED"/>
    <property type="match status" value="1"/>
</dbReference>
<dbReference type="Pfam" id="PF06050">
    <property type="entry name" value="HGD-D"/>
    <property type="match status" value="1"/>
</dbReference>